<dbReference type="AlphaFoldDB" id="A0ABD2VAL9"/>
<feature type="domain" description="SWIM-type" evidence="5">
    <location>
        <begin position="361"/>
        <end position="402"/>
    </location>
</feature>
<dbReference type="EMBL" id="JBJKTR010000002">
    <property type="protein sequence ID" value="KAL3377457.1"/>
    <property type="molecule type" value="Genomic_DNA"/>
</dbReference>
<dbReference type="EMBL" id="JBJKTR010000002">
    <property type="protein sequence ID" value="KAL3377458.1"/>
    <property type="molecule type" value="Genomic_DNA"/>
</dbReference>
<keyword evidence="3" id="KW-0862">Zinc</keyword>
<dbReference type="GO" id="GO:0008270">
    <property type="term" value="F:zinc ion binding"/>
    <property type="evidence" value="ECO:0007669"/>
    <property type="project" value="UniProtKB-KW"/>
</dbReference>
<dbReference type="Proteomes" id="UP001627284">
    <property type="component" value="Unassembled WGS sequence"/>
</dbReference>
<evidence type="ECO:0000256" key="3">
    <source>
        <dbReference type="ARBA" id="ARBA00022833"/>
    </source>
</evidence>
<comment type="caution">
    <text evidence="6">The sequence shown here is derived from an EMBL/GenBank/DDBJ whole genome shotgun (WGS) entry which is preliminary data.</text>
</comment>
<dbReference type="EMBL" id="JBJKTR010000002">
    <property type="protein sequence ID" value="KAL3377460.1"/>
    <property type="molecule type" value="Genomic_DNA"/>
</dbReference>
<name>A0ABD2VAL9_9SOLN</name>
<organism evidence="6 7">
    <name type="scientific">Solanum stoloniferum</name>
    <dbReference type="NCBI Taxonomy" id="62892"/>
    <lineage>
        <taxon>Eukaryota</taxon>
        <taxon>Viridiplantae</taxon>
        <taxon>Streptophyta</taxon>
        <taxon>Embryophyta</taxon>
        <taxon>Tracheophyta</taxon>
        <taxon>Spermatophyta</taxon>
        <taxon>Magnoliopsida</taxon>
        <taxon>eudicotyledons</taxon>
        <taxon>Gunneridae</taxon>
        <taxon>Pentapetalae</taxon>
        <taxon>asterids</taxon>
        <taxon>lamiids</taxon>
        <taxon>Solanales</taxon>
        <taxon>Solanaceae</taxon>
        <taxon>Solanoideae</taxon>
        <taxon>Solaneae</taxon>
        <taxon>Solanum</taxon>
    </lineage>
</organism>
<dbReference type="PANTHER" id="PTHR31973">
    <property type="entry name" value="POLYPROTEIN, PUTATIVE-RELATED"/>
    <property type="match status" value="1"/>
</dbReference>
<protein>
    <recommendedName>
        <fullName evidence="5">SWIM-type domain-containing protein</fullName>
    </recommendedName>
</protein>
<dbReference type="InterPro" id="IPR006564">
    <property type="entry name" value="Znf_PMZ"/>
</dbReference>
<keyword evidence="7" id="KW-1185">Reference proteome</keyword>
<dbReference type="Pfam" id="PF10551">
    <property type="entry name" value="MULE"/>
    <property type="match status" value="1"/>
</dbReference>
<gene>
    <name evidence="6" type="ORF">AABB24_003728</name>
</gene>
<accession>A0ABD2VAL9</accession>
<dbReference type="SMART" id="SM00575">
    <property type="entry name" value="ZnF_PMZ"/>
    <property type="match status" value="1"/>
</dbReference>
<evidence type="ECO:0000259" key="5">
    <source>
        <dbReference type="PROSITE" id="PS50966"/>
    </source>
</evidence>
<dbReference type="PANTHER" id="PTHR31973:SF195">
    <property type="entry name" value="MUDR FAMILY TRANSPOSASE"/>
    <property type="match status" value="1"/>
</dbReference>
<evidence type="ECO:0000256" key="4">
    <source>
        <dbReference type="PROSITE-ProRule" id="PRU00325"/>
    </source>
</evidence>
<dbReference type="PROSITE" id="PS50966">
    <property type="entry name" value="ZF_SWIM"/>
    <property type="match status" value="1"/>
</dbReference>
<dbReference type="EMBL" id="JBJKTR010000002">
    <property type="protein sequence ID" value="KAL3377456.1"/>
    <property type="molecule type" value="Genomic_DNA"/>
</dbReference>
<dbReference type="InterPro" id="IPR007527">
    <property type="entry name" value="Znf_SWIM"/>
</dbReference>
<sequence length="502" mass="57656">MHTCGSEHLTSHNPHATTKVIGAYFKDRYPEGKGPSTKDLKNSIRIELGCKVSYWKVWMGSEIAKSLVRGTHEHGYGVIDAYSHMLRTSNPGSKTALKIDENGRFKYFFVAYGAWILGFIQMRKVIAVDGTFLRSKYGGVLLSAVAQDTENHIFPVAFCVVDSECDASYRYFFEQLRSFELDTPELCIISDRHQSIRKMVSIVFPLAHYGCCMRHLGENIRNNFHNASVVYHFYKAAKAYNIDVFSDHFNRIRDLVPQAATHFERVGFHRWSRAFFPGNRYNIMTTNIAESVNSMFLDEREYPITALFDAINRRFAEKFHERRMKFINAPTIFVPSIEKDIAKNINLGNKLLVHQTANYKYIVTGQDEVATVDLLDKSCTCKVFDIDKIPCPHAMAALRCQYGDDYGRRIYEYSSSYYNVEVYLIAYVEEIKPVPSEETWEVPIEILERKISSLFVEPGKVGRRSSKRHKGIGESFSTKKNKCSLCKRIGHKRTTCSERNVA</sequence>
<dbReference type="Pfam" id="PF04434">
    <property type="entry name" value="SWIM"/>
    <property type="match status" value="1"/>
</dbReference>
<evidence type="ECO:0000256" key="1">
    <source>
        <dbReference type="ARBA" id="ARBA00022723"/>
    </source>
</evidence>
<evidence type="ECO:0000313" key="7">
    <source>
        <dbReference type="Proteomes" id="UP001627284"/>
    </source>
</evidence>
<reference evidence="6 7" key="1">
    <citation type="submission" date="2024-05" db="EMBL/GenBank/DDBJ databases">
        <title>De novo assembly of an allotetraploid wild potato.</title>
        <authorList>
            <person name="Hosaka A.J."/>
        </authorList>
    </citation>
    <scope>NUCLEOTIDE SEQUENCE [LARGE SCALE GENOMIC DNA]</scope>
    <source>
        <tissue evidence="6">Young leaves</tissue>
    </source>
</reference>
<evidence type="ECO:0000256" key="2">
    <source>
        <dbReference type="ARBA" id="ARBA00022771"/>
    </source>
</evidence>
<keyword evidence="2 4" id="KW-0863">Zinc-finger</keyword>
<evidence type="ECO:0000313" key="6">
    <source>
        <dbReference type="EMBL" id="KAL3377460.1"/>
    </source>
</evidence>
<dbReference type="InterPro" id="IPR018289">
    <property type="entry name" value="MULE_transposase_dom"/>
</dbReference>
<keyword evidence="1" id="KW-0479">Metal-binding</keyword>
<proteinExistence type="predicted"/>